<organism evidence="1 2">
    <name type="scientific">Harenicola maris</name>
    <dbReference type="NCBI Taxonomy" id="2841044"/>
    <lineage>
        <taxon>Bacteria</taxon>
        <taxon>Pseudomonadati</taxon>
        <taxon>Pseudomonadota</taxon>
        <taxon>Alphaproteobacteria</taxon>
        <taxon>Rhodobacterales</taxon>
        <taxon>Paracoccaceae</taxon>
        <taxon>Harenicola</taxon>
    </lineage>
</organism>
<keyword evidence="2" id="KW-1185">Reference proteome</keyword>
<dbReference type="AlphaFoldDB" id="A0AAP2G816"/>
<name>A0AAP2G816_9RHOB</name>
<dbReference type="InterPro" id="IPR019056">
    <property type="entry name" value="Phage_TAC_6"/>
</dbReference>
<comment type="caution">
    <text evidence="1">The sequence shown here is derived from an EMBL/GenBank/DDBJ whole genome shotgun (WGS) entry which is preliminary data.</text>
</comment>
<proteinExistence type="predicted"/>
<gene>
    <name evidence="1" type="ORF">IV417_06660</name>
</gene>
<dbReference type="EMBL" id="JADQAZ010000001">
    <property type="protein sequence ID" value="MBT0957059.1"/>
    <property type="molecule type" value="Genomic_DNA"/>
</dbReference>
<reference evidence="1 2" key="1">
    <citation type="journal article" date="2021" name="Arch. Microbiol.">
        <title>Harenicola maris gen. nov., sp. nov. isolated from the Sea of Japan shallow sediments.</title>
        <authorList>
            <person name="Romanenko L.A."/>
            <person name="Kurilenko V.V."/>
            <person name="Chernysheva N.Y."/>
            <person name="Tekutyeva L.A."/>
            <person name="Velansky P.V."/>
            <person name="Svetashev V.I."/>
            <person name="Isaeva M.P."/>
        </authorList>
    </citation>
    <scope>NUCLEOTIDE SEQUENCE [LARGE SCALE GENOMIC DNA]</scope>
    <source>
        <strain evidence="1 2">KMM 3653</strain>
    </source>
</reference>
<evidence type="ECO:0000313" key="2">
    <source>
        <dbReference type="Proteomes" id="UP001315686"/>
    </source>
</evidence>
<protein>
    <submittedName>
        <fullName evidence="1">Phage tail assembly chaperone</fullName>
    </submittedName>
</protein>
<dbReference type="Pfam" id="PF09550">
    <property type="entry name" value="Phage_TAC_6"/>
    <property type="match status" value="1"/>
</dbReference>
<dbReference type="InterPro" id="IPR011739">
    <property type="entry name" value="GTA_rcc01693"/>
</dbReference>
<dbReference type="RefSeq" id="WP_327793236.1">
    <property type="nucleotide sequence ID" value="NZ_JADQAZ010000001.1"/>
</dbReference>
<dbReference type="NCBIfam" id="TIGR02216">
    <property type="entry name" value="phage_TIGR02216"/>
    <property type="match status" value="1"/>
</dbReference>
<evidence type="ECO:0000313" key="1">
    <source>
        <dbReference type="EMBL" id="MBT0957059.1"/>
    </source>
</evidence>
<accession>A0AAP2G816</accession>
<dbReference type="Proteomes" id="UP001315686">
    <property type="component" value="Unassembled WGS sequence"/>
</dbReference>
<sequence>MDWAGLLRLGLGRLRLSPADFWALTPYELTLMLGLEPGDAPLTRARLDALTQAFPDTPKGELTDG</sequence>